<dbReference type="GeneID" id="14911866"/>
<comment type="subcellular location">
    <subcellularLocation>
        <location evidence="1">Membrane</location>
        <topology evidence="1">Multi-pass membrane protein</topology>
    </subcellularLocation>
</comment>
<comment type="catalytic activity">
    <reaction evidence="7">
        <text>L-cysteinyl-[protein] + hexadecanoyl-CoA = S-hexadecanoyl-L-cysteinyl-[protein] + CoA</text>
        <dbReference type="Rhea" id="RHEA:36683"/>
        <dbReference type="Rhea" id="RHEA-COMP:10131"/>
        <dbReference type="Rhea" id="RHEA-COMP:11032"/>
        <dbReference type="ChEBI" id="CHEBI:29950"/>
        <dbReference type="ChEBI" id="CHEBI:57287"/>
        <dbReference type="ChEBI" id="CHEBI:57379"/>
        <dbReference type="ChEBI" id="CHEBI:74151"/>
        <dbReference type="EC" id="2.3.1.225"/>
    </reaction>
</comment>
<evidence type="ECO:0000313" key="10">
    <source>
        <dbReference type="Proteomes" id="UP000011083"/>
    </source>
</evidence>
<keyword evidence="6 7" id="KW-0012">Acyltransferase</keyword>
<evidence type="ECO:0000259" key="8">
    <source>
        <dbReference type="Pfam" id="PF01529"/>
    </source>
</evidence>
<evidence type="ECO:0000256" key="1">
    <source>
        <dbReference type="ARBA" id="ARBA00004141"/>
    </source>
</evidence>
<dbReference type="AlphaFoldDB" id="L8GEK0"/>
<accession>L8GEK0</accession>
<sequence length="266" mass="30624">MVRSSGLLLATVGVVGTLWCVGLHFVAVLPHFVGHRPLESLAGLCHLAFSVFLAHGGFYNYFKCMYTPPGSPSLSEAKEKQLESLLFNRRSAGLKDIKHNAWCRKCEKPKPKRAHHCSICKKCILGMDHHCPWVWTCVGQNNQKYFFLFLLYAWMGSFYGLVMMSYPFMELFIYKPWEINASRESIFFSWIVILFGNCAVAAMVIFQGYIISKGKTTLEFYQSRRLAKKGAVAEQEYFNEYDHGLRKNWEIFFERKGSRCMGSLLM</sequence>
<organism evidence="9 10">
    <name type="scientific">Acanthamoeba castellanii (strain ATCC 30010 / Neff)</name>
    <dbReference type="NCBI Taxonomy" id="1257118"/>
    <lineage>
        <taxon>Eukaryota</taxon>
        <taxon>Amoebozoa</taxon>
        <taxon>Discosea</taxon>
        <taxon>Longamoebia</taxon>
        <taxon>Centramoebida</taxon>
        <taxon>Acanthamoebidae</taxon>
        <taxon>Acanthamoeba</taxon>
    </lineage>
</organism>
<evidence type="ECO:0000313" key="9">
    <source>
        <dbReference type="EMBL" id="ELR11452.1"/>
    </source>
</evidence>
<keyword evidence="2 7" id="KW-0808">Transferase</keyword>
<dbReference type="OrthoDB" id="331948at2759"/>
<evidence type="ECO:0000256" key="7">
    <source>
        <dbReference type="RuleBase" id="RU079119"/>
    </source>
</evidence>
<dbReference type="OMA" id="DGIVWDC"/>
<feature type="transmembrane region" description="Helical" evidence="7">
    <location>
        <begin position="7"/>
        <end position="29"/>
    </location>
</feature>
<keyword evidence="3 7" id="KW-0812">Transmembrane</keyword>
<dbReference type="EC" id="2.3.1.225" evidence="7"/>
<evidence type="ECO:0000256" key="3">
    <source>
        <dbReference type="ARBA" id="ARBA00022692"/>
    </source>
</evidence>
<reference evidence="9 10" key="1">
    <citation type="journal article" date="2013" name="Genome Biol.">
        <title>Genome of Acanthamoeba castellanii highlights extensive lateral gene transfer and early evolution of tyrosine kinase signaling.</title>
        <authorList>
            <person name="Clarke M."/>
            <person name="Lohan A.J."/>
            <person name="Liu B."/>
            <person name="Lagkouvardos I."/>
            <person name="Roy S."/>
            <person name="Zafar N."/>
            <person name="Bertelli C."/>
            <person name="Schilde C."/>
            <person name="Kianianmomeni A."/>
            <person name="Burglin T.R."/>
            <person name="Frech C."/>
            <person name="Turcotte B."/>
            <person name="Kopec K.O."/>
            <person name="Synnott J.M."/>
            <person name="Choo C."/>
            <person name="Paponov I."/>
            <person name="Finkler A."/>
            <person name="Soon Heng Tan C."/>
            <person name="Hutchins A.P."/>
            <person name="Weinmeier T."/>
            <person name="Rattei T."/>
            <person name="Chu J.S."/>
            <person name="Gimenez G."/>
            <person name="Irimia M."/>
            <person name="Rigden D.J."/>
            <person name="Fitzpatrick D.A."/>
            <person name="Lorenzo-Morales J."/>
            <person name="Bateman A."/>
            <person name="Chiu C.H."/>
            <person name="Tang P."/>
            <person name="Hegemann P."/>
            <person name="Fromm H."/>
            <person name="Raoult D."/>
            <person name="Greub G."/>
            <person name="Miranda-Saavedra D."/>
            <person name="Chen N."/>
            <person name="Nash P."/>
            <person name="Ginger M.L."/>
            <person name="Horn M."/>
            <person name="Schaap P."/>
            <person name="Caler L."/>
            <person name="Loftus B."/>
        </authorList>
    </citation>
    <scope>NUCLEOTIDE SEQUENCE [LARGE SCALE GENOMIC DNA]</scope>
    <source>
        <strain evidence="9 10">Neff</strain>
    </source>
</reference>
<dbReference type="RefSeq" id="XP_004333465.1">
    <property type="nucleotide sequence ID" value="XM_004333417.1"/>
</dbReference>
<dbReference type="STRING" id="1257118.L8GEK0"/>
<dbReference type="InterPro" id="IPR039859">
    <property type="entry name" value="PFA4/ZDH16/20/ERF2-like"/>
</dbReference>
<keyword evidence="10" id="KW-1185">Reference proteome</keyword>
<dbReference type="Pfam" id="PF01529">
    <property type="entry name" value="DHHC"/>
    <property type="match status" value="1"/>
</dbReference>
<evidence type="ECO:0000256" key="5">
    <source>
        <dbReference type="ARBA" id="ARBA00023136"/>
    </source>
</evidence>
<feature type="transmembrane region" description="Helical" evidence="7">
    <location>
        <begin position="186"/>
        <end position="206"/>
    </location>
</feature>
<evidence type="ECO:0000256" key="2">
    <source>
        <dbReference type="ARBA" id="ARBA00022679"/>
    </source>
</evidence>
<dbReference type="InterPro" id="IPR001594">
    <property type="entry name" value="Palmitoyltrfase_DHHC"/>
</dbReference>
<protein>
    <recommendedName>
        <fullName evidence="7">Palmitoyltransferase</fullName>
        <ecNumber evidence="7">2.3.1.225</ecNumber>
    </recommendedName>
</protein>
<dbReference type="KEGG" id="acan:ACA1_121600"/>
<proteinExistence type="inferred from homology"/>
<evidence type="ECO:0000256" key="6">
    <source>
        <dbReference type="ARBA" id="ARBA00023315"/>
    </source>
</evidence>
<evidence type="ECO:0000256" key="4">
    <source>
        <dbReference type="ARBA" id="ARBA00022989"/>
    </source>
</evidence>
<comment type="domain">
    <text evidence="7">The DHHC domain is required for palmitoyltransferase activity.</text>
</comment>
<dbReference type="PROSITE" id="PS50216">
    <property type="entry name" value="DHHC"/>
    <property type="match status" value="1"/>
</dbReference>
<comment type="similarity">
    <text evidence="7">Belongs to the DHHC palmitoyltransferase family.</text>
</comment>
<dbReference type="VEuPathDB" id="AmoebaDB:ACA1_121600"/>
<keyword evidence="5 7" id="KW-0472">Membrane</keyword>
<name>L8GEK0_ACACF</name>
<feature type="domain" description="Palmitoyltransferase DHHC" evidence="8">
    <location>
        <begin position="99"/>
        <end position="223"/>
    </location>
</feature>
<dbReference type="GO" id="GO:0016020">
    <property type="term" value="C:membrane"/>
    <property type="evidence" value="ECO:0007669"/>
    <property type="project" value="UniProtKB-SubCell"/>
</dbReference>
<feature type="transmembrane region" description="Helical" evidence="7">
    <location>
        <begin position="145"/>
        <end position="166"/>
    </location>
</feature>
<dbReference type="EMBL" id="KB008151">
    <property type="protein sequence ID" value="ELR11452.1"/>
    <property type="molecule type" value="Genomic_DNA"/>
</dbReference>
<dbReference type="PANTHER" id="PTHR12246">
    <property type="entry name" value="PALMITOYLTRANSFERASE ZDHHC16"/>
    <property type="match status" value="1"/>
</dbReference>
<feature type="transmembrane region" description="Helical" evidence="7">
    <location>
        <begin position="41"/>
        <end position="62"/>
    </location>
</feature>
<gene>
    <name evidence="9" type="ORF">ACA1_121600</name>
</gene>
<dbReference type="Proteomes" id="UP000011083">
    <property type="component" value="Unassembled WGS sequence"/>
</dbReference>
<dbReference type="GO" id="GO:0019706">
    <property type="term" value="F:protein-cysteine S-palmitoyltransferase activity"/>
    <property type="evidence" value="ECO:0007669"/>
    <property type="project" value="UniProtKB-EC"/>
</dbReference>
<keyword evidence="4 7" id="KW-1133">Transmembrane helix</keyword>